<keyword evidence="5" id="KW-1185">Reference proteome</keyword>
<evidence type="ECO:0000256" key="1">
    <source>
        <dbReference type="ARBA" id="ARBA00007118"/>
    </source>
</evidence>
<comment type="caution">
    <text evidence="4">The sequence shown here is derived from an EMBL/GenBank/DDBJ whole genome shotgun (WGS) entry which is preliminary data.</text>
</comment>
<reference evidence="4 5" key="1">
    <citation type="submission" date="2013-03" db="EMBL/GenBank/DDBJ databases">
        <title>Salinisphaera dokdonensis CL-ES53 Genome Sequencing.</title>
        <authorList>
            <person name="Li C."/>
            <person name="Lai Q."/>
            <person name="Shao Z."/>
        </authorList>
    </citation>
    <scope>NUCLEOTIDE SEQUENCE [LARGE SCALE GENOMIC DNA]</scope>
    <source>
        <strain evidence="4 5">CL-ES53</strain>
    </source>
</reference>
<dbReference type="InterPro" id="IPR029479">
    <property type="entry name" value="Nitroreductase"/>
</dbReference>
<dbReference type="InterPro" id="IPR000415">
    <property type="entry name" value="Nitroreductase-like"/>
</dbReference>
<dbReference type="Pfam" id="PF00881">
    <property type="entry name" value="Nitroreductase"/>
    <property type="match status" value="1"/>
</dbReference>
<dbReference type="CDD" id="cd02138">
    <property type="entry name" value="TdsD-like"/>
    <property type="match status" value="1"/>
</dbReference>
<evidence type="ECO:0000256" key="2">
    <source>
        <dbReference type="ARBA" id="ARBA00023002"/>
    </source>
</evidence>
<evidence type="ECO:0000259" key="3">
    <source>
        <dbReference type="Pfam" id="PF00881"/>
    </source>
</evidence>
<comment type="similarity">
    <text evidence="1">Belongs to the nitroreductase family.</text>
</comment>
<proteinExistence type="inferred from homology"/>
<accession>A0ABV2AYP6</accession>
<dbReference type="PANTHER" id="PTHR43673">
    <property type="entry name" value="NAD(P)H NITROREDUCTASE YDGI-RELATED"/>
    <property type="match status" value="1"/>
</dbReference>
<name>A0ABV2AYP6_9GAMM</name>
<dbReference type="SUPFAM" id="SSF55469">
    <property type="entry name" value="FMN-dependent nitroreductase-like"/>
    <property type="match status" value="1"/>
</dbReference>
<dbReference type="EMBL" id="APND01000001">
    <property type="protein sequence ID" value="MES1928753.1"/>
    <property type="molecule type" value="Genomic_DNA"/>
</dbReference>
<dbReference type="PANTHER" id="PTHR43673:SF10">
    <property type="entry name" value="NADH DEHYDROGENASE_NAD(P)H NITROREDUCTASE XCC3605-RELATED"/>
    <property type="match status" value="1"/>
</dbReference>
<keyword evidence="2" id="KW-0560">Oxidoreductase</keyword>
<dbReference type="Proteomes" id="UP001460888">
    <property type="component" value="Unassembled WGS sequence"/>
</dbReference>
<sequence length="198" mass="21932">MSKNAATDHRIHNTLAVRWSPYAFSDRPVPAADLASLFEAARWAPSSYNEQPWRYIVGVKGAGSTHERIVECLAEGNRAWAQNAPVLALGVVIRNFVKNGKPNKAAEHDLGLASANLVTEATTRKLHVHQMIGLDPEAARTVFGVPEEAEVFTALAIGYREVSAHMNEALTERDTKPRARRPLDEFVFTEQFGTPIRF</sequence>
<feature type="domain" description="Nitroreductase" evidence="3">
    <location>
        <begin position="16"/>
        <end position="58"/>
    </location>
</feature>
<organism evidence="4 5">
    <name type="scientific">Salinisphaera dokdonensis CL-ES53</name>
    <dbReference type="NCBI Taxonomy" id="1304272"/>
    <lineage>
        <taxon>Bacteria</taxon>
        <taxon>Pseudomonadati</taxon>
        <taxon>Pseudomonadota</taxon>
        <taxon>Gammaproteobacteria</taxon>
        <taxon>Salinisphaerales</taxon>
        <taxon>Salinisphaeraceae</taxon>
        <taxon>Salinisphaera</taxon>
    </lineage>
</organism>
<dbReference type="RefSeq" id="WP_353110004.1">
    <property type="nucleotide sequence ID" value="NZ_APND01000001.1"/>
</dbReference>
<evidence type="ECO:0000313" key="4">
    <source>
        <dbReference type="EMBL" id="MES1928753.1"/>
    </source>
</evidence>
<gene>
    <name evidence="4" type="ORF">SADO_05820</name>
</gene>
<dbReference type="Gene3D" id="3.40.109.10">
    <property type="entry name" value="NADH Oxidase"/>
    <property type="match status" value="1"/>
</dbReference>
<evidence type="ECO:0000313" key="5">
    <source>
        <dbReference type="Proteomes" id="UP001460888"/>
    </source>
</evidence>
<protein>
    <submittedName>
        <fullName evidence="4">Nitroreductase</fullName>
    </submittedName>
</protein>